<dbReference type="InterPro" id="IPR008780">
    <property type="entry name" value="Plasmodium_Vir"/>
</dbReference>
<feature type="region of interest" description="Disordered" evidence="1">
    <location>
        <begin position="335"/>
        <end position="355"/>
    </location>
</feature>
<organism evidence="3 4">
    <name type="scientific">Plasmodium ovale wallikeri</name>
    <dbReference type="NCBI Taxonomy" id="864142"/>
    <lineage>
        <taxon>Eukaryota</taxon>
        <taxon>Sar</taxon>
        <taxon>Alveolata</taxon>
        <taxon>Apicomplexa</taxon>
        <taxon>Aconoidasida</taxon>
        <taxon>Haemosporida</taxon>
        <taxon>Plasmodiidae</taxon>
        <taxon>Plasmodium</taxon>
        <taxon>Plasmodium (Plasmodium)</taxon>
    </lineage>
</organism>
<feature type="transmembrane region" description="Helical" evidence="2">
    <location>
        <begin position="478"/>
        <end position="502"/>
    </location>
</feature>
<accession>A0A1A9AM03</accession>
<gene>
    <name evidence="3" type="ORF">POVWA2_078210</name>
</gene>
<evidence type="ECO:0000313" key="3">
    <source>
        <dbReference type="EMBL" id="SBT57243.1"/>
    </source>
</evidence>
<evidence type="ECO:0000313" key="4">
    <source>
        <dbReference type="Proteomes" id="UP000078550"/>
    </source>
</evidence>
<protein>
    <submittedName>
        <fullName evidence="3">PIR Superfamily Protein</fullName>
    </submittedName>
</protein>
<keyword evidence="2" id="KW-0472">Membrane</keyword>
<sequence length="555" mass="63799">MATPLGEKDLEDILKNLPSSTVYAKFDKQDSLTEYSSNCATLGTQGDEVKSLCEKFLSNIKNLPNLNTDKEKHDTYSVYLSYWILDEIRKIFLKNHKNVNNGIVSKLVDIGNVVYHSFTKKYLFYDYDFDLKKSKEEKDLLDYFHNYSSIIPCYGDKCKLYHKYVSHIKTLYNEHKKDCLWFPCDYFSHDPKYDPNYLLSKIQDHIDTPRVQDINVVLPERNEQPSYPNPSESDISMVVKYMKCTKVNDTSGEIIRYICEDSAYRQHTEKVVLGENVKQGDYRIYIKDAIKEIGDKKCKEIYDKSGNFLGLNCNSKDIHEDSELVYLTRTKDVVDSSQSTGQEIDSNKRAEGSIESEELPSGVVMLPSNREVPDIGLEPESTVEQENSNSFTSRDVSLFLEVPERSRRAYTEELPAVCPPSSSGNDAPTCENALEVPTLLNGKEKDSMEPSGRPRVTHTGRMNISDISEDKDNTLNSYMMRAFITTALTLGIIGVSFVYYKFTPLGSWLRKKVLKKKEVNTFFDEESMESPSMYTLDSFQENRHSDRIHIAYHHM</sequence>
<dbReference type="Proteomes" id="UP000078550">
    <property type="component" value="Unassembled WGS sequence"/>
</dbReference>
<dbReference type="AlphaFoldDB" id="A0A1A9AM03"/>
<evidence type="ECO:0000256" key="1">
    <source>
        <dbReference type="SAM" id="MobiDB-lite"/>
    </source>
</evidence>
<reference evidence="4" key="1">
    <citation type="submission" date="2016-05" db="EMBL/GenBank/DDBJ databases">
        <authorList>
            <person name="Naeem Raeece"/>
        </authorList>
    </citation>
    <scope>NUCLEOTIDE SEQUENCE [LARGE SCALE GENOMIC DNA]</scope>
</reference>
<feature type="compositionally biased region" description="Polar residues" evidence="1">
    <location>
        <begin position="335"/>
        <end position="344"/>
    </location>
</feature>
<dbReference type="Pfam" id="PF05795">
    <property type="entry name" value="Plasmodium_Vir"/>
    <property type="match status" value="1"/>
</dbReference>
<name>A0A1A9AM03_PLAOA</name>
<keyword evidence="2" id="KW-0812">Transmembrane</keyword>
<dbReference type="EMBL" id="FLRE01001777">
    <property type="protein sequence ID" value="SBT57243.1"/>
    <property type="molecule type" value="Genomic_DNA"/>
</dbReference>
<keyword evidence="2" id="KW-1133">Transmembrane helix</keyword>
<proteinExistence type="predicted"/>
<evidence type="ECO:0000256" key="2">
    <source>
        <dbReference type="SAM" id="Phobius"/>
    </source>
</evidence>